<proteinExistence type="predicted"/>
<accession>A0ABT8WKN6</accession>
<comment type="caution">
    <text evidence="2">The sequence shown here is derived from an EMBL/GenBank/DDBJ whole genome shotgun (WGS) entry which is preliminary data.</text>
</comment>
<organism evidence="2 3">
    <name type="scientific">Flavivirga jejuensis</name>
    <dbReference type="NCBI Taxonomy" id="870487"/>
    <lineage>
        <taxon>Bacteria</taxon>
        <taxon>Pseudomonadati</taxon>
        <taxon>Bacteroidota</taxon>
        <taxon>Flavobacteriia</taxon>
        <taxon>Flavobacteriales</taxon>
        <taxon>Flavobacteriaceae</taxon>
        <taxon>Flavivirga</taxon>
    </lineage>
</organism>
<keyword evidence="1" id="KW-0472">Membrane</keyword>
<keyword evidence="3" id="KW-1185">Reference proteome</keyword>
<gene>
    <name evidence="2" type="ORF">Q4Q40_05925</name>
</gene>
<evidence type="ECO:0000256" key="1">
    <source>
        <dbReference type="SAM" id="Phobius"/>
    </source>
</evidence>
<dbReference type="RefSeq" id="WP_303300834.1">
    <property type="nucleotide sequence ID" value="NZ_BAABDA010000051.1"/>
</dbReference>
<dbReference type="Proteomes" id="UP001176806">
    <property type="component" value="Unassembled WGS sequence"/>
</dbReference>
<feature type="transmembrane region" description="Helical" evidence="1">
    <location>
        <begin position="21"/>
        <end position="41"/>
    </location>
</feature>
<feature type="transmembrane region" description="Helical" evidence="1">
    <location>
        <begin position="76"/>
        <end position="93"/>
    </location>
</feature>
<name>A0ABT8WKN6_9FLAO</name>
<sequence length="100" mass="11812">MPANLKYLNKSPWQQFAKISAGLLGGYIITAFFHMVLALWLPYPKNVLISFIFTFFIVWSTLLIVPFLFKNGWYVWFLYLLIMLVLFGMYYLGNQNNPFI</sequence>
<dbReference type="EMBL" id="JAUOEL010000002">
    <property type="protein sequence ID" value="MDO5973715.1"/>
    <property type="molecule type" value="Genomic_DNA"/>
</dbReference>
<reference evidence="2" key="1">
    <citation type="submission" date="2023-07" db="EMBL/GenBank/DDBJ databases">
        <title>Two novel species in the genus Flavivirga.</title>
        <authorList>
            <person name="Kwon K."/>
        </authorList>
    </citation>
    <scope>NUCLEOTIDE SEQUENCE</scope>
    <source>
        <strain evidence="2">KACC 14158</strain>
    </source>
</reference>
<feature type="transmembrane region" description="Helical" evidence="1">
    <location>
        <begin position="47"/>
        <end position="69"/>
    </location>
</feature>
<evidence type="ECO:0000313" key="2">
    <source>
        <dbReference type="EMBL" id="MDO5973715.1"/>
    </source>
</evidence>
<keyword evidence="1" id="KW-0812">Transmembrane</keyword>
<evidence type="ECO:0000313" key="3">
    <source>
        <dbReference type="Proteomes" id="UP001176806"/>
    </source>
</evidence>
<protein>
    <submittedName>
        <fullName evidence="2">Uncharacterized protein</fullName>
    </submittedName>
</protein>
<keyword evidence="1" id="KW-1133">Transmembrane helix</keyword>